<dbReference type="GO" id="GO:0016987">
    <property type="term" value="F:sigma factor activity"/>
    <property type="evidence" value="ECO:0007669"/>
    <property type="project" value="UniProtKB-KW"/>
</dbReference>
<evidence type="ECO:0000259" key="5">
    <source>
        <dbReference type="Pfam" id="PF04542"/>
    </source>
</evidence>
<keyword evidence="4" id="KW-0804">Transcription</keyword>
<dbReference type="AlphaFoldDB" id="W4L9Q7"/>
<dbReference type="Gene3D" id="1.10.10.10">
    <property type="entry name" value="Winged helix-like DNA-binding domain superfamily/Winged helix DNA-binding domain"/>
    <property type="match status" value="1"/>
</dbReference>
<dbReference type="InterPro" id="IPR039425">
    <property type="entry name" value="RNA_pol_sigma-70-like"/>
</dbReference>
<keyword evidence="2" id="KW-0805">Transcription regulation</keyword>
<dbReference type="Pfam" id="PF04542">
    <property type="entry name" value="Sigma70_r2"/>
    <property type="match status" value="1"/>
</dbReference>
<dbReference type="InterPro" id="IPR036388">
    <property type="entry name" value="WH-like_DNA-bd_sf"/>
</dbReference>
<dbReference type="PANTHER" id="PTHR43133:SF59">
    <property type="entry name" value="ECF RNA POLYMERASE SIGMA FACTOR SIGR"/>
    <property type="match status" value="1"/>
</dbReference>
<evidence type="ECO:0000256" key="4">
    <source>
        <dbReference type="ARBA" id="ARBA00023163"/>
    </source>
</evidence>
<dbReference type="InterPro" id="IPR013324">
    <property type="entry name" value="RNA_pol_sigma_r3/r4-like"/>
</dbReference>
<evidence type="ECO:0000313" key="7">
    <source>
        <dbReference type="EMBL" id="ETW94752.1"/>
    </source>
</evidence>
<dbReference type="Gene3D" id="1.10.1740.10">
    <property type="match status" value="1"/>
</dbReference>
<organism evidence="7 8">
    <name type="scientific">Entotheonella factor</name>
    <dbReference type="NCBI Taxonomy" id="1429438"/>
    <lineage>
        <taxon>Bacteria</taxon>
        <taxon>Pseudomonadati</taxon>
        <taxon>Nitrospinota/Tectimicrobiota group</taxon>
        <taxon>Candidatus Tectimicrobiota</taxon>
        <taxon>Candidatus Entotheonellia</taxon>
        <taxon>Candidatus Entotheonellales</taxon>
        <taxon>Candidatus Entotheonellaceae</taxon>
        <taxon>Candidatus Entotheonella</taxon>
    </lineage>
</organism>
<keyword evidence="8" id="KW-1185">Reference proteome</keyword>
<feature type="domain" description="RNA polymerase sigma-70 region 2" evidence="5">
    <location>
        <begin position="21"/>
        <end position="85"/>
    </location>
</feature>
<dbReference type="InterPro" id="IPR013249">
    <property type="entry name" value="RNA_pol_sigma70_r4_t2"/>
</dbReference>
<feature type="domain" description="RNA polymerase sigma factor 70 region 4 type 2" evidence="6">
    <location>
        <begin position="125"/>
        <end position="177"/>
    </location>
</feature>
<comment type="caution">
    <text evidence="7">The sequence shown here is derived from an EMBL/GenBank/DDBJ whole genome shotgun (WGS) entry which is preliminary data.</text>
</comment>
<dbReference type="PANTHER" id="PTHR43133">
    <property type="entry name" value="RNA POLYMERASE ECF-TYPE SIGMA FACTO"/>
    <property type="match status" value="1"/>
</dbReference>
<dbReference type="CDD" id="cd06171">
    <property type="entry name" value="Sigma70_r4"/>
    <property type="match status" value="1"/>
</dbReference>
<protein>
    <recommendedName>
        <fullName evidence="9">RNA polymerase sigma factor</fullName>
    </recommendedName>
</protein>
<evidence type="ECO:0008006" key="9">
    <source>
        <dbReference type="Google" id="ProtNLM"/>
    </source>
</evidence>
<name>W4L9Q7_ENTF1</name>
<dbReference type="InterPro" id="IPR007627">
    <property type="entry name" value="RNA_pol_sigma70_r2"/>
</dbReference>
<dbReference type="InterPro" id="IPR014284">
    <property type="entry name" value="RNA_pol_sigma-70_dom"/>
</dbReference>
<proteinExistence type="inferred from homology"/>
<sequence>MTHAHVDATTQSQAFEAMVSPHFAALSALAWQLTRDPVHTEDLVQETLLKAYRFLHRFELGTNFRAWLMTMMRHLYFSQLRKQSREVLTEHLEYIPASAPDELEVDDDMDRLTSLNAVLPHVVSDEVYNALKEVPETYRTAVLLADVLDYSYKEMADIMECPIGTVMSRLYRGRQKLQVRLEPYALSQGYIRHEDGALSIVSTDHQEADNNAYATA</sequence>
<keyword evidence="3" id="KW-0731">Sigma factor</keyword>
<dbReference type="InterPro" id="IPR013325">
    <property type="entry name" value="RNA_pol_sigma_r2"/>
</dbReference>
<dbReference type="SUPFAM" id="SSF88946">
    <property type="entry name" value="Sigma2 domain of RNA polymerase sigma factors"/>
    <property type="match status" value="1"/>
</dbReference>
<dbReference type="GO" id="GO:0003677">
    <property type="term" value="F:DNA binding"/>
    <property type="evidence" value="ECO:0007669"/>
    <property type="project" value="InterPro"/>
</dbReference>
<accession>W4L9Q7</accession>
<comment type="similarity">
    <text evidence="1">Belongs to the sigma-70 factor family. ECF subfamily.</text>
</comment>
<reference evidence="7 8" key="1">
    <citation type="journal article" date="2014" name="Nature">
        <title>An environmental bacterial taxon with a large and distinct metabolic repertoire.</title>
        <authorList>
            <person name="Wilson M.C."/>
            <person name="Mori T."/>
            <person name="Ruckert C."/>
            <person name="Uria A.R."/>
            <person name="Helf M.J."/>
            <person name="Takada K."/>
            <person name="Gernert C."/>
            <person name="Steffens U.A."/>
            <person name="Heycke N."/>
            <person name="Schmitt S."/>
            <person name="Rinke C."/>
            <person name="Helfrich E.J."/>
            <person name="Brachmann A.O."/>
            <person name="Gurgui C."/>
            <person name="Wakimoto T."/>
            <person name="Kracht M."/>
            <person name="Crusemann M."/>
            <person name="Hentschel U."/>
            <person name="Abe I."/>
            <person name="Matsunaga S."/>
            <person name="Kalinowski J."/>
            <person name="Takeyama H."/>
            <person name="Piel J."/>
        </authorList>
    </citation>
    <scope>NUCLEOTIDE SEQUENCE [LARGE SCALE GENOMIC DNA]</scope>
    <source>
        <strain evidence="8">TSY1</strain>
    </source>
</reference>
<dbReference type="Proteomes" id="UP000019141">
    <property type="component" value="Unassembled WGS sequence"/>
</dbReference>
<dbReference type="Pfam" id="PF08281">
    <property type="entry name" value="Sigma70_r4_2"/>
    <property type="match status" value="1"/>
</dbReference>
<evidence type="ECO:0000256" key="1">
    <source>
        <dbReference type="ARBA" id="ARBA00010641"/>
    </source>
</evidence>
<evidence type="ECO:0000259" key="6">
    <source>
        <dbReference type="Pfam" id="PF08281"/>
    </source>
</evidence>
<evidence type="ECO:0000256" key="3">
    <source>
        <dbReference type="ARBA" id="ARBA00023082"/>
    </source>
</evidence>
<evidence type="ECO:0000256" key="2">
    <source>
        <dbReference type="ARBA" id="ARBA00023015"/>
    </source>
</evidence>
<dbReference type="EMBL" id="AZHW01001013">
    <property type="protein sequence ID" value="ETW94752.1"/>
    <property type="molecule type" value="Genomic_DNA"/>
</dbReference>
<gene>
    <name evidence="7" type="ORF">ETSY1_33535</name>
</gene>
<dbReference type="SUPFAM" id="SSF88659">
    <property type="entry name" value="Sigma3 and sigma4 domains of RNA polymerase sigma factors"/>
    <property type="match status" value="1"/>
</dbReference>
<evidence type="ECO:0000313" key="8">
    <source>
        <dbReference type="Proteomes" id="UP000019141"/>
    </source>
</evidence>
<dbReference type="NCBIfam" id="TIGR02937">
    <property type="entry name" value="sigma70-ECF"/>
    <property type="match status" value="1"/>
</dbReference>
<dbReference type="GO" id="GO:0006352">
    <property type="term" value="P:DNA-templated transcription initiation"/>
    <property type="evidence" value="ECO:0007669"/>
    <property type="project" value="InterPro"/>
</dbReference>
<dbReference type="HOGENOM" id="CLU_047691_1_1_7"/>